<reference evidence="2" key="1">
    <citation type="submission" date="2016-10" db="EMBL/GenBank/DDBJ databases">
        <authorList>
            <person name="Varghese N."/>
            <person name="Submissions S."/>
        </authorList>
    </citation>
    <scope>NUCLEOTIDE SEQUENCE [LARGE SCALE GENOMIC DNA]</scope>
    <source>
        <strain evidence="2">DSM 17038</strain>
    </source>
</reference>
<dbReference type="RefSeq" id="WP_165613667.1">
    <property type="nucleotide sequence ID" value="NZ_FOOX01000022.1"/>
</dbReference>
<accession>A0A1I2YMJ4</accession>
<proteinExistence type="predicted"/>
<evidence type="ECO:0000313" key="2">
    <source>
        <dbReference type="Proteomes" id="UP000199337"/>
    </source>
</evidence>
<name>A0A1I2YMJ4_9FIRM</name>
<dbReference type="EMBL" id="FOOX01000022">
    <property type="protein sequence ID" value="SFH26894.1"/>
    <property type="molecule type" value="Genomic_DNA"/>
</dbReference>
<dbReference type="Proteomes" id="UP000199337">
    <property type="component" value="Unassembled WGS sequence"/>
</dbReference>
<evidence type="ECO:0000313" key="1">
    <source>
        <dbReference type="EMBL" id="SFH26894.1"/>
    </source>
</evidence>
<keyword evidence="2" id="KW-1185">Reference proteome</keyword>
<gene>
    <name evidence="1" type="ORF">SAMN05660649_04496</name>
</gene>
<sequence>MIKKAVKFSLLVVLLIFILAISINIFTIYQINPAIKLKGAMKNDLQLNASVLFLFQH</sequence>
<protein>
    <submittedName>
        <fullName evidence="1">Uncharacterized protein</fullName>
    </submittedName>
</protein>
<organism evidence="1 2">
    <name type="scientific">Desulfotruncus arcticus DSM 17038</name>
    <dbReference type="NCBI Taxonomy" id="1121424"/>
    <lineage>
        <taxon>Bacteria</taxon>
        <taxon>Bacillati</taxon>
        <taxon>Bacillota</taxon>
        <taxon>Clostridia</taxon>
        <taxon>Eubacteriales</taxon>
        <taxon>Desulfallaceae</taxon>
        <taxon>Desulfotruncus</taxon>
    </lineage>
</organism>
<dbReference type="AlphaFoldDB" id="A0A1I2YMJ4"/>